<dbReference type="SUPFAM" id="SSF48179">
    <property type="entry name" value="6-phosphogluconate dehydrogenase C-terminal domain-like"/>
    <property type="match status" value="1"/>
</dbReference>
<keyword evidence="9 11" id="KW-0100">Branched-chain amino acid biosynthesis</keyword>
<dbReference type="GO" id="GO:0016853">
    <property type="term" value="F:isomerase activity"/>
    <property type="evidence" value="ECO:0007669"/>
    <property type="project" value="UniProtKB-KW"/>
</dbReference>
<evidence type="ECO:0000256" key="1">
    <source>
        <dbReference type="ARBA" id="ARBA00001946"/>
    </source>
</evidence>
<feature type="domain" description="KARI N-terminal Rossmann" evidence="12">
    <location>
        <begin position="17"/>
        <end position="208"/>
    </location>
</feature>
<dbReference type="NCBIfam" id="TIGR00465">
    <property type="entry name" value="ilvC"/>
    <property type="match status" value="1"/>
</dbReference>
<feature type="binding site" evidence="11">
    <location>
        <position position="217"/>
    </location>
    <ligand>
        <name>Mg(2+)</name>
        <dbReference type="ChEBI" id="CHEBI:18420"/>
        <label>2</label>
    </ligand>
</feature>
<gene>
    <name evidence="14" type="ORF">JCM21142_490</name>
</gene>
<dbReference type="Gene3D" id="3.40.50.720">
    <property type="entry name" value="NAD(P)-binding Rossmann-like Domain"/>
    <property type="match status" value="1"/>
</dbReference>
<keyword evidence="8 11" id="KW-0560">Oxidoreductase</keyword>
<protein>
    <recommendedName>
        <fullName evidence="10">Ketol-acid reductoisomerase</fullName>
        <ecNumber evidence="10">1.1.1.86</ecNumber>
    </recommendedName>
</protein>
<keyword evidence="15" id="KW-1185">Reference proteome</keyword>
<dbReference type="InterPro" id="IPR013023">
    <property type="entry name" value="KARI"/>
</dbReference>
<dbReference type="PIRSF" id="PIRSF000116">
    <property type="entry name" value="IlvC_gammaproteo"/>
    <property type="match status" value="1"/>
</dbReference>
<dbReference type="eggNOG" id="COG0059">
    <property type="taxonomic scope" value="Bacteria"/>
</dbReference>
<keyword evidence="7 11" id="KW-0460">Magnesium</keyword>
<dbReference type="PROSITE" id="PS51851">
    <property type="entry name" value="KARI_C"/>
    <property type="match status" value="1"/>
</dbReference>
<organism evidence="14 15">
    <name type="scientific">Saccharicrinis fermentans DSM 9555 = JCM 21142</name>
    <dbReference type="NCBI Taxonomy" id="869213"/>
    <lineage>
        <taxon>Bacteria</taxon>
        <taxon>Pseudomonadati</taxon>
        <taxon>Bacteroidota</taxon>
        <taxon>Bacteroidia</taxon>
        <taxon>Marinilabiliales</taxon>
        <taxon>Marinilabiliaceae</taxon>
        <taxon>Saccharicrinis</taxon>
    </lineage>
</organism>
<dbReference type="InterPro" id="IPR013328">
    <property type="entry name" value="6PGD_dom2"/>
</dbReference>
<evidence type="ECO:0000256" key="11">
    <source>
        <dbReference type="PROSITE-ProRule" id="PRU01198"/>
    </source>
</evidence>
<evidence type="ECO:0000313" key="14">
    <source>
        <dbReference type="EMBL" id="GAF01870.1"/>
    </source>
</evidence>
<dbReference type="GO" id="GO:0005829">
    <property type="term" value="C:cytosol"/>
    <property type="evidence" value="ECO:0007669"/>
    <property type="project" value="TreeGrafter"/>
</dbReference>
<evidence type="ECO:0000313" key="15">
    <source>
        <dbReference type="Proteomes" id="UP000019402"/>
    </source>
</evidence>
<keyword evidence="6 11" id="KW-0479">Metal-binding</keyword>
<dbReference type="STRING" id="869213.GCA_000517085_03519"/>
<comment type="similarity">
    <text evidence="4 11">Belongs to the ketol-acid reductoisomerase family.</text>
</comment>
<keyword evidence="5 11" id="KW-0028">Amino-acid biosynthesis</keyword>
<dbReference type="InterPro" id="IPR000506">
    <property type="entry name" value="KARI_C"/>
</dbReference>
<comment type="pathway">
    <text evidence="3">Amino-acid biosynthesis; L-isoleucine biosynthesis; L-isoleucine from 2-oxobutanoate: step 2/4.</text>
</comment>
<feature type="domain" description="KARI C-terminal knotted" evidence="13">
    <location>
        <begin position="209"/>
        <end position="346"/>
    </location>
</feature>
<dbReference type="PANTHER" id="PTHR21371:SF1">
    <property type="entry name" value="KETOL-ACID REDUCTOISOMERASE, MITOCHONDRIAL"/>
    <property type="match status" value="1"/>
</dbReference>
<comment type="pathway">
    <text evidence="2">Amino-acid biosynthesis; L-valine biosynthesis; L-valine from pyruvate: step 2/4.</text>
</comment>
<dbReference type="UniPathway" id="UPA00049">
    <property type="reaction ID" value="UER00060"/>
</dbReference>
<evidence type="ECO:0000256" key="5">
    <source>
        <dbReference type="ARBA" id="ARBA00022605"/>
    </source>
</evidence>
<evidence type="ECO:0000256" key="2">
    <source>
        <dbReference type="ARBA" id="ARBA00004864"/>
    </source>
</evidence>
<dbReference type="GO" id="GO:0046872">
    <property type="term" value="F:metal ion binding"/>
    <property type="evidence" value="ECO:0007669"/>
    <property type="project" value="UniProtKB-UniRule"/>
</dbReference>
<comment type="cofactor">
    <cofactor evidence="1">
        <name>Mg(2+)</name>
        <dbReference type="ChEBI" id="CHEBI:18420"/>
    </cofactor>
</comment>
<dbReference type="InterPro" id="IPR014359">
    <property type="entry name" value="KARI_prok"/>
</dbReference>
<evidence type="ECO:0000259" key="12">
    <source>
        <dbReference type="PROSITE" id="PS51850"/>
    </source>
</evidence>
<reference evidence="14 15" key="1">
    <citation type="journal article" date="2014" name="Genome Announc.">
        <title>Draft Genome Sequence of Cytophaga fermentans JCM 21142T, a Facultative Anaerobe Isolated from Marine Mud.</title>
        <authorList>
            <person name="Starns D."/>
            <person name="Oshima K."/>
            <person name="Suda W."/>
            <person name="Iino T."/>
            <person name="Yuki M."/>
            <person name="Inoue J."/>
            <person name="Kitamura K."/>
            <person name="Iida T."/>
            <person name="Darby A."/>
            <person name="Hattori M."/>
            <person name="Ohkuma M."/>
        </authorList>
    </citation>
    <scope>NUCLEOTIDE SEQUENCE [LARGE SCALE GENOMIC DNA]</scope>
    <source>
        <strain evidence="14 15">JCM 21142</strain>
    </source>
</reference>
<evidence type="ECO:0000256" key="10">
    <source>
        <dbReference type="NCBIfam" id="TIGR00465"/>
    </source>
</evidence>
<name>W7XUZ1_9BACT</name>
<dbReference type="GO" id="GO:0050661">
    <property type="term" value="F:NADP binding"/>
    <property type="evidence" value="ECO:0007669"/>
    <property type="project" value="InterPro"/>
</dbReference>
<accession>W7XUZ1</accession>
<evidence type="ECO:0000259" key="13">
    <source>
        <dbReference type="PROSITE" id="PS51851"/>
    </source>
</evidence>
<proteinExistence type="inferred from homology"/>
<dbReference type="Pfam" id="PF07991">
    <property type="entry name" value="KARI_N"/>
    <property type="match status" value="1"/>
</dbReference>
<feature type="binding site" evidence="11">
    <location>
        <position position="217"/>
    </location>
    <ligand>
        <name>Mg(2+)</name>
        <dbReference type="ChEBI" id="CHEBI:18420"/>
        <label>1</label>
    </ligand>
</feature>
<dbReference type="GO" id="GO:0004455">
    <property type="term" value="F:ketol-acid reductoisomerase activity"/>
    <property type="evidence" value="ECO:0007669"/>
    <property type="project" value="UniProtKB-UniRule"/>
</dbReference>
<dbReference type="Proteomes" id="UP000019402">
    <property type="component" value="Unassembled WGS sequence"/>
</dbReference>
<sequence>MANYFNTLPLREQLNQLGVCEFMDSSEFADGVEKLKGKKVVIVGCGAQGLNQGLNMRDSGLDVSYTLRESAIKEQRQSWKNATENNFSVGTYEEMIPTADMVVNLTPDKQHTNVVKEVMPLMKQGATLSYSHGFNIVEEGMQIRKDITVIMVAPKSPGSEVREEYKRGFGVPTLIAVHPENDPNGDGLEIAKAYAVATGGHKAGVLRSSFVAEVKSDLMGEQTILCGLLQTGSILSFNKMVEKGIDKGYASKLIQYGWEVITEALKIGGITNMMDRLSNPAKIEAFKIAEELKVIMRPLFQKHMDDIMSGAFSSTMMEDWANGDKTYWVGEPKQAKLNLRKHRLEMLRSVNKSISTTVP</sequence>
<dbReference type="InterPro" id="IPR036291">
    <property type="entry name" value="NAD(P)-bd_dom_sf"/>
</dbReference>
<dbReference type="Pfam" id="PF01450">
    <property type="entry name" value="KARI_C"/>
    <property type="match status" value="1"/>
</dbReference>
<evidence type="ECO:0000256" key="6">
    <source>
        <dbReference type="ARBA" id="ARBA00022723"/>
    </source>
</evidence>
<evidence type="ECO:0000256" key="4">
    <source>
        <dbReference type="ARBA" id="ARBA00010318"/>
    </source>
</evidence>
<dbReference type="SUPFAM" id="SSF51735">
    <property type="entry name" value="NAD(P)-binding Rossmann-fold domains"/>
    <property type="match status" value="1"/>
</dbReference>
<dbReference type="PANTHER" id="PTHR21371">
    <property type="entry name" value="KETOL-ACID REDUCTOISOMERASE, MITOCHONDRIAL"/>
    <property type="match status" value="1"/>
</dbReference>
<comment type="caution">
    <text evidence="11">Lacks conserved residue(s) required for the propagation of feature annotation.</text>
</comment>
<dbReference type="Gene3D" id="1.10.1040.10">
    <property type="entry name" value="N-(1-d-carboxylethyl)-l-norvaline Dehydrogenase, domain 2"/>
    <property type="match status" value="1"/>
</dbReference>
<evidence type="ECO:0000256" key="9">
    <source>
        <dbReference type="ARBA" id="ARBA00023304"/>
    </source>
</evidence>
<dbReference type="PROSITE" id="PS51850">
    <property type="entry name" value="KARI_N"/>
    <property type="match status" value="1"/>
</dbReference>
<dbReference type="UniPathway" id="UPA00047">
    <property type="reaction ID" value="UER00056"/>
</dbReference>
<dbReference type="GO" id="GO:0009097">
    <property type="term" value="P:isoleucine biosynthetic process"/>
    <property type="evidence" value="ECO:0007669"/>
    <property type="project" value="UniProtKB-UniRule"/>
</dbReference>
<comment type="caution">
    <text evidence="14">The sequence shown here is derived from an EMBL/GenBank/DDBJ whole genome shotgun (WGS) entry which is preliminary data.</text>
</comment>
<evidence type="ECO:0000256" key="8">
    <source>
        <dbReference type="ARBA" id="ARBA00023002"/>
    </source>
</evidence>
<dbReference type="EMBL" id="BAMD01000003">
    <property type="protein sequence ID" value="GAF01870.1"/>
    <property type="molecule type" value="Genomic_DNA"/>
</dbReference>
<evidence type="ECO:0000256" key="7">
    <source>
        <dbReference type="ARBA" id="ARBA00022842"/>
    </source>
</evidence>
<dbReference type="InterPro" id="IPR013116">
    <property type="entry name" value="KARI_N"/>
</dbReference>
<keyword evidence="14" id="KW-0413">Isomerase</keyword>
<dbReference type="EC" id="1.1.1.86" evidence="10"/>
<dbReference type="GO" id="GO:0009099">
    <property type="term" value="P:L-valine biosynthetic process"/>
    <property type="evidence" value="ECO:0007669"/>
    <property type="project" value="UniProtKB-UniRule"/>
</dbReference>
<dbReference type="AlphaFoldDB" id="W7XUZ1"/>
<feature type="binding site" evidence="11">
    <location>
        <position position="221"/>
    </location>
    <ligand>
        <name>Mg(2+)</name>
        <dbReference type="ChEBI" id="CHEBI:18420"/>
        <label>1</label>
    </ligand>
</feature>
<evidence type="ECO:0000256" key="3">
    <source>
        <dbReference type="ARBA" id="ARBA00004885"/>
    </source>
</evidence>
<dbReference type="InterPro" id="IPR008927">
    <property type="entry name" value="6-PGluconate_DH-like_C_sf"/>
</dbReference>
<dbReference type="RefSeq" id="WP_322786690.1">
    <property type="nucleotide sequence ID" value="NZ_BAMD01000003.1"/>
</dbReference>